<dbReference type="EMBL" id="OZ034820">
    <property type="protein sequence ID" value="CAL1400641.1"/>
    <property type="molecule type" value="Genomic_DNA"/>
</dbReference>
<gene>
    <name evidence="2" type="ORF">LTRI10_LOCUS40753</name>
</gene>
<accession>A0AAV2FQK3</accession>
<dbReference type="Pfam" id="PF10551">
    <property type="entry name" value="MULE"/>
    <property type="match status" value="1"/>
</dbReference>
<keyword evidence="3" id="KW-1185">Reference proteome</keyword>
<feature type="domain" description="MULE transposase" evidence="1">
    <location>
        <begin position="191"/>
        <end position="283"/>
    </location>
</feature>
<dbReference type="AlphaFoldDB" id="A0AAV2FQK3"/>
<reference evidence="2 3" key="1">
    <citation type="submission" date="2024-04" db="EMBL/GenBank/DDBJ databases">
        <authorList>
            <person name="Fracassetti M."/>
        </authorList>
    </citation>
    <scope>NUCLEOTIDE SEQUENCE [LARGE SCALE GENOMIC DNA]</scope>
</reference>
<dbReference type="PANTHER" id="PTHR47718">
    <property type="entry name" value="OS01G0519700 PROTEIN"/>
    <property type="match status" value="1"/>
</dbReference>
<sequence length="296" mass="34675">MMARSTPRIYLHCHRGYKNNTYVPDPDKKGRSNTKSLKGGCRFRVRLVGLQEDKTWMIDGVKDNHNPGQFCGFHNHALELYPEGHTQRNAFTNEELKDMKEMEWARVPPRKMMQIINQKYGTHHNKREFYNMTANIRIERLSGMTSSDWTLHHAREMRYYIGYKRDDDRHLTHLFLAHRESVRMLSARYHVILIDSTYKTNKYKRPLVEVIGVTPVKRNFNIGFAMMEGETIDSYVWLLRELQNMLGDRIPNAILTDKEGGLVAAIPQVFMKSAHLLCIWHIKGNIEAKMMDLGIP</sequence>
<evidence type="ECO:0000313" key="3">
    <source>
        <dbReference type="Proteomes" id="UP001497516"/>
    </source>
</evidence>
<name>A0AAV2FQK3_9ROSI</name>
<proteinExistence type="predicted"/>
<evidence type="ECO:0000259" key="1">
    <source>
        <dbReference type="Pfam" id="PF10551"/>
    </source>
</evidence>
<dbReference type="Proteomes" id="UP001497516">
    <property type="component" value="Chromosome 7"/>
</dbReference>
<protein>
    <recommendedName>
        <fullName evidence="1">MULE transposase domain-containing protein</fullName>
    </recommendedName>
</protein>
<dbReference type="PANTHER" id="PTHR47718:SF3">
    <property type="entry name" value="PROTEIN FAR1-RELATED SEQUENCE 5-LIKE"/>
    <property type="match status" value="1"/>
</dbReference>
<organism evidence="2 3">
    <name type="scientific">Linum trigynum</name>
    <dbReference type="NCBI Taxonomy" id="586398"/>
    <lineage>
        <taxon>Eukaryota</taxon>
        <taxon>Viridiplantae</taxon>
        <taxon>Streptophyta</taxon>
        <taxon>Embryophyta</taxon>
        <taxon>Tracheophyta</taxon>
        <taxon>Spermatophyta</taxon>
        <taxon>Magnoliopsida</taxon>
        <taxon>eudicotyledons</taxon>
        <taxon>Gunneridae</taxon>
        <taxon>Pentapetalae</taxon>
        <taxon>rosids</taxon>
        <taxon>fabids</taxon>
        <taxon>Malpighiales</taxon>
        <taxon>Linaceae</taxon>
        <taxon>Linum</taxon>
    </lineage>
</organism>
<evidence type="ECO:0000313" key="2">
    <source>
        <dbReference type="EMBL" id="CAL1400641.1"/>
    </source>
</evidence>
<dbReference type="InterPro" id="IPR018289">
    <property type="entry name" value="MULE_transposase_dom"/>
</dbReference>